<proteinExistence type="predicted"/>
<dbReference type="eggNOG" id="KOG3319">
    <property type="taxonomic scope" value="Eukaryota"/>
</dbReference>
<dbReference type="OrthoDB" id="1932233at2759"/>
<evidence type="ECO:0000256" key="4">
    <source>
        <dbReference type="ARBA" id="ARBA00023136"/>
    </source>
</evidence>
<sequence length="194" mass="21743">MPEQGKNYGLGFHSKKHLAATMSSSRSATMMEPCLNKNVNWMDSPGFAAFYGILLLFIYTIVTMVLPATWSWTGVSIVHGFISFMIMHWIKGSPEEGSMGSGEYREMTFYEQIDDGRPWTWVKKFLILVPTALLLLASVSSNYDTTQLFINCPIWIVLILAKLPELHGVRLFGINGTVGIDDDAKNHFAHCKSS</sequence>
<gene>
    <name evidence="6" type="ORF">SDRG_09515</name>
</gene>
<name>T0RL59_SAPDV</name>
<dbReference type="PANTHER" id="PTHR12665">
    <property type="entry name" value="ORMDL PROTEINS"/>
    <property type="match status" value="1"/>
</dbReference>
<keyword evidence="4 5" id="KW-0472">Membrane</keyword>
<evidence type="ECO:0008006" key="8">
    <source>
        <dbReference type="Google" id="ProtNLM"/>
    </source>
</evidence>
<dbReference type="AlphaFoldDB" id="T0RL59"/>
<organism evidence="6 7">
    <name type="scientific">Saprolegnia diclina (strain VS20)</name>
    <dbReference type="NCBI Taxonomy" id="1156394"/>
    <lineage>
        <taxon>Eukaryota</taxon>
        <taxon>Sar</taxon>
        <taxon>Stramenopiles</taxon>
        <taxon>Oomycota</taxon>
        <taxon>Saprolegniomycetes</taxon>
        <taxon>Saprolegniales</taxon>
        <taxon>Saprolegniaceae</taxon>
        <taxon>Saprolegnia</taxon>
    </lineage>
</organism>
<evidence type="ECO:0000256" key="1">
    <source>
        <dbReference type="ARBA" id="ARBA00004141"/>
    </source>
</evidence>
<feature type="transmembrane region" description="Helical" evidence="5">
    <location>
        <begin position="47"/>
        <end position="66"/>
    </location>
</feature>
<dbReference type="GeneID" id="19950242"/>
<keyword evidence="7" id="KW-1185">Reference proteome</keyword>
<dbReference type="RefSeq" id="XP_008613679.1">
    <property type="nucleotide sequence ID" value="XM_008615457.1"/>
</dbReference>
<feature type="transmembrane region" description="Helical" evidence="5">
    <location>
        <begin position="72"/>
        <end position="90"/>
    </location>
</feature>
<dbReference type="EMBL" id="JH767161">
    <property type="protein sequence ID" value="EQC32993.1"/>
    <property type="molecule type" value="Genomic_DNA"/>
</dbReference>
<dbReference type="InParanoid" id="T0RL59"/>
<evidence type="ECO:0000256" key="3">
    <source>
        <dbReference type="ARBA" id="ARBA00022989"/>
    </source>
</evidence>
<protein>
    <recommendedName>
        <fullName evidence="8">ORM1-like protein 3</fullName>
    </recommendedName>
</protein>
<evidence type="ECO:0000313" key="7">
    <source>
        <dbReference type="Proteomes" id="UP000030762"/>
    </source>
</evidence>
<evidence type="ECO:0000256" key="2">
    <source>
        <dbReference type="ARBA" id="ARBA00022692"/>
    </source>
</evidence>
<accession>T0RL59</accession>
<reference evidence="6 7" key="1">
    <citation type="submission" date="2012-04" db="EMBL/GenBank/DDBJ databases">
        <title>The Genome Sequence of Saprolegnia declina VS20.</title>
        <authorList>
            <consortium name="The Broad Institute Genome Sequencing Platform"/>
            <person name="Russ C."/>
            <person name="Nusbaum C."/>
            <person name="Tyler B."/>
            <person name="van West P."/>
            <person name="Dieguez-Uribeondo J."/>
            <person name="de Bruijn I."/>
            <person name="Tripathy S."/>
            <person name="Jiang R."/>
            <person name="Young S.K."/>
            <person name="Zeng Q."/>
            <person name="Gargeya S."/>
            <person name="Fitzgerald M."/>
            <person name="Haas B."/>
            <person name="Abouelleil A."/>
            <person name="Alvarado L."/>
            <person name="Arachchi H.M."/>
            <person name="Berlin A."/>
            <person name="Chapman S.B."/>
            <person name="Goldberg J."/>
            <person name="Griggs A."/>
            <person name="Gujja S."/>
            <person name="Hansen M."/>
            <person name="Howarth C."/>
            <person name="Imamovic A."/>
            <person name="Larimer J."/>
            <person name="McCowen C."/>
            <person name="Montmayeur A."/>
            <person name="Murphy C."/>
            <person name="Neiman D."/>
            <person name="Pearson M."/>
            <person name="Priest M."/>
            <person name="Roberts A."/>
            <person name="Saif S."/>
            <person name="Shea T."/>
            <person name="Sisk P."/>
            <person name="Sykes S."/>
            <person name="Wortman J."/>
            <person name="Nusbaum C."/>
            <person name="Birren B."/>
        </authorList>
    </citation>
    <scope>NUCLEOTIDE SEQUENCE [LARGE SCALE GENOMIC DNA]</scope>
    <source>
        <strain evidence="6 7">VS20</strain>
    </source>
</reference>
<comment type="subcellular location">
    <subcellularLocation>
        <location evidence="1">Membrane</location>
        <topology evidence="1">Multi-pass membrane protein</topology>
    </subcellularLocation>
</comment>
<dbReference type="STRING" id="1156394.T0RL59"/>
<dbReference type="GO" id="GO:0005789">
    <property type="term" value="C:endoplasmic reticulum membrane"/>
    <property type="evidence" value="ECO:0007669"/>
    <property type="project" value="InterPro"/>
</dbReference>
<dbReference type="Proteomes" id="UP000030762">
    <property type="component" value="Unassembled WGS sequence"/>
</dbReference>
<evidence type="ECO:0000256" key="5">
    <source>
        <dbReference type="SAM" id="Phobius"/>
    </source>
</evidence>
<dbReference type="OMA" id="WTAYILI"/>
<keyword evidence="3 5" id="KW-1133">Transmembrane helix</keyword>
<dbReference type="Pfam" id="PF04061">
    <property type="entry name" value="ORMDL"/>
    <property type="match status" value="1"/>
</dbReference>
<feature type="transmembrane region" description="Helical" evidence="5">
    <location>
        <begin position="125"/>
        <end position="143"/>
    </location>
</feature>
<dbReference type="VEuPathDB" id="FungiDB:SDRG_09515"/>
<evidence type="ECO:0000313" key="6">
    <source>
        <dbReference type="EMBL" id="EQC32993.1"/>
    </source>
</evidence>
<keyword evidence="2 5" id="KW-0812">Transmembrane</keyword>
<dbReference type="InterPro" id="IPR007203">
    <property type="entry name" value="ORMDL"/>
</dbReference>